<gene>
    <name evidence="8" type="ORF">MGAL_10B086833</name>
</gene>
<reference evidence="8" key="1">
    <citation type="submission" date="2018-11" db="EMBL/GenBank/DDBJ databases">
        <authorList>
            <person name="Alioto T."/>
            <person name="Alioto T."/>
        </authorList>
    </citation>
    <scope>NUCLEOTIDE SEQUENCE</scope>
</reference>
<evidence type="ECO:0000313" key="8">
    <source>
        <dbReference type="EMBL" id="VDI64294.1"/>
    </source>
</evidence>
<dbReference type="SUPFAM" id="SSF111479">
    <property type="entry name" value="Fzo-like conserved region"/>
    <property type="match status" value="1"/>
</dbReference>
<evidence type="ECO:0000256" key="4">
    <source>
        <dbReference type="ARBA" id="ARBA00023134"/>
    </source>
</evidence>
<feature type="domain" description="Fzo/mitofusin HR2" evidence="7">
    <location>
        <begin position="8"/>
        <end position="166"/>
    </location>
</feature>
<keyword evidence="5" id="KW-0472">Membrane</keyword>
<dbReference type="Proteomes" id="UP000596742">
    <property type="component" value="Unassembled WGS sequence"/>
</dbReference>
<dbReference type="PANTHER" id="PTHR10465:SF3">
    <property type="entry name" value="TRANSMEMBRANE GTPASE MARF-RELATED"/>
    <property type="match status" value="1"/>
</dbReference>
<name>A0A8B6GIN6_MYTGA</name>
<sequence>MARLHHEDNEVLMPVSTTFATIISRSTIQAIGGIIVARLVTEWKVSAAVGSLYSILYIYEWFTWTNKAKGKRFKSQYVDYAGSELRQIVGMKSDTFSHQVNRELTSTFDRLSDYVLQSKLNYKDEILNLDKKIQRLEDTSKKAESFRNKADMFDKELTSFIKEFLQK</sequence>
<organism evidence="8 9">
    <name type="scientific">Mytilus galloprovincialis</name>
    <name type="common">Mediterranean mussel</name>
    <dbReference type="NCBI Taxonomy" id="29158"/>
    <lineage>
        <taxon>Eukaryota</taxon>
        <taxon>Metazoa</taxon>
        <taxon>Spiralia</taxon>
        <taxon>Lophotrochozoa</taxon>
        <taxon>Mollusca</taxon>
        <taxon>Bivalvia</taxon>
        <taxon>Autobranchia</taxon>
        <taxon>Pteriomorphia</taxon>
        <taxon>Mytilida</taxon>
        <taxon>Mytiloidea</taxon>
        <taxon>Mytilidae</taxon>
        <taxon>Mytilinae</taxon>
        <taxon>Mytilus</taxon>
    </lineage>
</organism>
<dbReference type="GO" id="GO:0003924">
    <property type="term" value="F:GTPase activity"/>
    <property type="evidence" value="ECO:0007669"/>
    <property type="project" value="InterPro"/>
</dbReference>
<dbReference type="GO" id="GO:0005525">
    <property type="term" value="F:GTP binding"/>
    <property type="evidence" value="ECO:0007669"/>
    <property type="project" value="UniProtKB-KW"/>
</dbReference>
<proteinExistence type="predicted"/>
<dbReference type="GO" id="GO:0005741">
    <property type="term" value="C:mitochondrial outer membrane"/>
    <property type="evidence" value="ECO:0007669"/>
    <property type="project" value="InterPro"/>
</dbReference>
<evidence type="ECO:0000256" key="1">
    <source>
        <dbReference type="ARBA" id="ARBA00004370"/>
    </source>
</evidence>
<dbReference type="AlphaFoldDB" id="A0A8B6GIN6"/>
<evidence type="ECO:0000259" key="7">
    <source>
        <dbReference type="Pfam" id="PF04799"/>
    </source>
</evidence>
<comment type="subcellular location">
    <subcellularLocation>
        <location evidence="1">Membrane</location>
    </subcellularLocation>
</comment>
<accession>A0A8B6GIN6</accession>
<dbReference type="GO" id="GO:0051646">
    <property type="term" value="P:mitochondrion localization"/>
    <property type="evidence" value="ECO:0007669"/>
    <property type="project" value="TreeGrafter"/>
</dbReference>
<protein>
    <submittedName>
        <fullName evidence="8">Mitofusin</fullName>
        <ecNumber evidence="8">3.6.5.-</ecNumber>
    </submittedName>
</protein>
<keyword evidence="6" id="KW-0175">Coiled coil</keyword>
<dbReference type="EMBL" id="UYJE01008495">
    <property type="protein sequence ID" value="VDI64294.1"/>
    <property type="molecule type" value="Genomic_DNA"/>
</dbReference>
<evidence type="ECO:0000256" key="6">
    <source>
        <dbReference type="SAM" id="Coils"/>
    </source>
</evidence>
<dbReference type="OrthoDB" id="6256226at2759"/>
<keyword evidence="4" id="KW-0342">GTP-binding</keyword>
<dbReference type="GO" id="GO:0008053">
    <property type="term" value="P:mitochondrial fusion"/>
    <property type="evidence" value="ECO:0007669"/>
    <property type="project" value="InterPro"/>
</dbReference>
<dbReference type="InterPro" id="IPR006884">
    <property type="entry name" value="Fzo/mitofusin_HR2"/>
</dbReference>
<evidence type="ECO:0000313" key="9">
    <source>
        <dbReference type="Proteomes" id="UP000596742"/>
    </source>
</evidence>
<dbReference type="Pfam" id="PF04799">
    <property type="entry name" value="Fzo_mitofusin"/>
    <property type="match status" value="1"/>
</dbReference>
<dbReference type="Gene3D" id="1.20.5.110">
    <property type="match status" value="1"/>
</dbReference>
<feature type="coiled-coil region" evidence="6">
    <location>
        <begin position="119"/>
        <end position="149"/>
    </location>
</feature>
<comment type="caution">
    <text evidence="8">The sequence shown here is derived from an EMBL/GenBank/DDBJ whole genome shotgun (WGS) entry which is preliminary data.</text>
</comment>
<evidence type="ECO:0000256" key="3">
    <source>
        <dbReference type="ARBA" id="ARBA00022801"/>
    </source>
</evidence>
<dbReference type="InterPro" id="IPR027094">
    <property type="entry name" value="Mitofusin_fam"/>
</dbReference>
<keyword evidence="9" id="KW-1185">Reference proteome</keyword>
<keyword evidence="2" id="KW-0547">Nucleotide-binding</keyword>
<keyword evidence="3 8" id="KW-0378">Hydrolase</keyword>
<evidence type="ECO:0000256" key="5">
    <source>
        <dbReference type="ARBA" id="ARBA00023136"/>
    </source>
</evidence>
<evidence type="ECO:0000256" key="2">
    <source>
        <dbReference type="ARBA" id="ARBA00022741"/>
    </source>
</evidence>
<dbReference type="EC" id="3.6.5.-" evidence="8"/>
<dbReference type="PANTHER" id="PTHR10465">
    <property type="entry name" value="TRANSMEMBRANE GTPASE FZO1"/>
    <property type="match status" value="1"/>
</dbReference>